<organism evidence="2 3">
    <name type="scientific">Ananas comosus</name>
    <name type="common">Pineapple</name>
    <name type="synonym">Ananas ananas</name>
    <dbReference type="NCBI Taxonomy" id="4615"/>
    <lineage>
        <taxon>Eukaryota</taxon>
        <taxon>Viridiplantae</taxon>
        <taxon>Streptophyta</taxon>
        <taxon>Embryophyta</taxon>
        <taxon>Tracheophyta</taxon>
        <taxon>Spermatophyta</taxon>
        <taxon>Magnoliopsida</taxon>
        <taxon>Liliopsida</taxon>
        <taxon>Poales</taxon>
        <taxon>Bromeliaceae</taxon>
        <taxon>Bromelioideae</taxon>
        <taxon>Ananas</taxon>
    </lineage>
</organism>
<dbReference type="Pfam" id="PF03140">
    <property type="entry name" value="DUF247"/>
    <property type="match status" value="2"/>
</dbReference>
<evidence type="ECO:0000313" key="2">
    <source>
        <dbReference type="Proteomes" id="UP000515123"/>
    </source>
</evidence>
<dbReference type="OrthoDB" id="767163at2759"/>
<evidence type="ECO:0000313" key="3">
    <source>
        <dbReference type="RefSeq" id="XP_020086148.1"/>
    </source>
</evidence>
<accession>A0A6P5EY77</accession>
<dbReference type="PANTHER" id="PTHR31170:SF18">
    <property type="entry name" value="(WILD MALAYSIAN BANANA) HYPOTHETICAL PROTEIN"/>
    <property type="match status" value="1"/>
</dbReference>
<gene>
    <name evidence="3" type="primary">LOC109708740</name>
</gene>
<dbReference type="RefSeq" id="XP_020086148.1">
    <property type="nucleotide sequence ID" value="XM_020230559.1"/>
</dbReference>
<keyword evidence="1" id="KW-0472">Membrane</keyword>
<reference evidence="3" key="2">
    <citation type="submission" date="2025-08" db="UniProtKB">
        <authorList>
            <consortium name="RefSeq"/>
        </authorList>
    </citation>
    <scope>IDENTIFICATION</scope>
    <source>
        <tissue evidence="3">Leaf</tissue>
    </source>
</reference>
<dbReference type="GeneID" id="109708740"/>
<dbReference type="AlphaFoldDB" id="A0A6P5EY77"/>
<feature type="transmembrane region" description="Helical" evidence="1">
    <location>
        <begin position="885"/>
        <end position="913"/>
    </location>
</feature>
<keyword evidence="1" id="KW-1133">Transmembrane helix</keyword>
<dbReference type="Proteomes" id="UP000515123">
    <property type="component" value="Linkage group 4"/>
</dbReference>
<proteinExistence type="predicted"/>
<sequence length="921" mass="103048">MAENTAICDCHQETVPKKATAAAVVEIIVPNSGSSNTTAAWLNAKANLNRSRGQPFMQRVPDLLRRNKKHAEVFDPAVVAIGPYHRGKPHLSAMEDHKKEAAIAFAEPNTEAFYTKVLEIARECRKCYYDNNDPPPAMSDEEFSLMLFFDGCFILQFIDQFVKSELRGFTVSAHLHGFILRDMFLLENQLPYLLLEKLMEAKSVDIGNFLDRIVGTQSKRQKRAKESSSKGIDGPHEHLLARLRMRQLGPEDKMAQLALGSSWQSFRSVKELIESGIKLRRGKTSFLRDVKFTQRLLCGELSLPQIVIDDLTRSRLLNMIALEMCSTAGGDYGITSFVWFLDLLIDHPDDVKELRQAGVLLNALGSDDQVAEMFNEIATDLAPDQQAYSTVMQSINAYHAVKVRVLACRLLHMHFGSLWGIAFLTAVVLLVLTVVQTVFTVLQTIYSMPHAPPPAKTVLISTKMDGSSSSSQPATVPEQDFTPDNVSALISFNDAPGSRVESKSRLPFQAQEGSASNLAAPSPLLRRISRVPEPLRKKHAKMFEPEVVAIGPYHRNKPHLLAMEERKRAAAGAFASLDLHYRFSQNAFAITAECRAYYDSPLPLMSDAEFADMLFVDGCFVLQFINQIVENKADDLKVSAHLQGFILRDMFLLENQLPYVLLEKLMEVKSVRIDEFLDLITDPGNQSRISVKSPHPHPHPHLLSRIRDRQLGPAEQITRLAWGSSWLRFRSAKELIEAGIKLRRGNTGCLRDVKFVPGLVSAELSLPWFVIDDLTHSRLLNMIAHEMCVAGADGVGDYGITSFVWFMDMLIDHADDVKELRRAGALQNALGSDEQVAEMFNEIATDLVPDQQAYYQVTTQINAYYQRTARVSLYTMLHTHFGTPWAAIAFLAAVLLLVLTVVQTVFTVLQTIYTIHPPTGN</sequence>
<name>A0A6P5EY77_ANACO</name>
<dbReference type="InterPro" id="IPR004158">
    <property type="entry name" value="DUF247_pln"/>
</dbReference>
<keyword evidence="1" id="KW-0812">Transmembrane</keyword>
<protein>
    <submittedName>
        <fullName evidence="3">Uncharacterized protein LOC109708740</fullName>
    </submittedName>
</protein>
<keyword evidence="2" id="KW-1185">Reference proteome</keyword>
<dbReference type="PANTHER" id="PTHR31170">
    <property type="entry name" value="BNAC04G53230D PROTEIN"/>
    <property type="match status" value="1"/>
</dbReference>
<feature type="transmembrane region" description="Helical" evidence="1">
    <location>
        <begin position="418"/>
        <end position="442"/>
    </location>
</feature>
<evidence type="ECO:0000256" key="1">
    <source>
        <dbReference type="SAM" id="Phobius"/>
    </source>
</evidence>
<reference evidence="2" key="1">
    <citation type="journal article" date="2015" name="Nat. Genet.">
        <title>The pineapple genome and the evolution of CAM photosynthesis.</title>
        <authorList>
            <person name="Ming R."/>
            <person name="VanBuren R."/>
            <person name="Wai C.M."/>
            <person name="Tang H."/>
            <person name="Schatz M.C."/>
            <person name="Bowers J.E."/>
            <person name="Lyons E."/>
            <person name="Wang M.L."/>
            <person name="Chen J."/>
            <person name="Biggers E."/>
            <person name="Zhang J."/>
            <person name="Huang L."/>
            <person name="Zhang L."/>
            <person name="Miao W."/>
            <person name="Zhang J."/>
            <person name="Ye Z."/>
            <person name="Miao C."/>
            <person name="Lin Z."/>
            <person name="Wang H."/>
            <person name="Zhou H."/>
            <person name="Yim W.C."/>
            <person name="Priest H.D."/>
            <person name="Zheng C."/>
            <person name="Woodhouse M."/>
            <person name="Edger P.P."/>
            <person name="Guyot R."/>
            <person name="Guo H.B."/>
            <person name="Guo H."/>
            <person name="Zheng G."/>
            <person name="Singh R."/>
            <person name="Sharma A."/>
            <person name="Min X."/>
            <person name="Zheng Y."/>
            <person name="Lee H."/>
            <person name="Gurtowski J."/>
            <person name="Sedlazeck F.J."/>
            <person name="Harkess A."/>
            <person name="McKain M.R."/>
            <person name="Liao Z."/>
            <person name="Fang J."/>
            <person name="Liu J."/>
            <person name="Zhang X."/>
            <person name="Zhang Q."/>
            <person name="Hu W."/>
            <person name="Qin Y."/>
            <person name="Wang K."/>
            <person name="Chen L.Y."/>
            <person name="Shirley N."/>
            <person name="Lin Y.R."/>
            <person name="Liu L.Y."/>
            <person name="Hernandez A.G."/>
            <person name="Wright C.L."/>
            <person name="Bulone V."/>
            <person name="Tuskan G.A."/>
            <person name="Heath K."/>
            <person name="Zee F."/>
            <person name="Moore P.H."/>
            <person name="Sunkar R."/>
            <person name="Leebens-Mack J.H."/>
            <person name="Mockler T."/>
            <person name="Bennetzen J.L."/>
            <person name="Freeling M."/>
            <person name="Sankoff D."/>
            <person name="Paterson A.H."/>
            <person name="Zhu X."/>
            <person name="Yang X."/>
            <person name="Smith J.A."/>
            <person name="Cushman J.C."/>
            <person name="Paull R.E."/>
            <person name="Yu Q."/>
        </authorList>
    </citation>
    <scope>NUCLEOTIDE SEQUENCE [LARGE SCALE GENOMIC DNA]</scope>
    <source>
        <strain evidence="2">cv. F153</strain>
    </source>
</reference>